<comment type="subunit">
    <text evidence="4">Homodimer or homotetramer.</text>
</comment>
<dbReference type="InterPro" id="IPR029063">
    <property type="entry name" value="SAM-dependent_MTases_sf"/>
</dbReference>
<comment type="caution">
    <text evidence="7">The sequence shown here is derived from an EMBL/GenBank/DDBJ whole genome shotgun (WGS) entry which is preliminary data.</text>
</comment>
<comment type="caution">
    <text evidence="4 5">Lacks conserved residue(s) required for the propagation of feature annotation.</text>
</comment>
<feature type="transmembrane region" description="Helical" evidence="4">
    <location>
        <begin position="775"/>
        <end position="796"/>
    </location>
</feature>
<dbReference type="InterPro" id="IPR030374">
    <property type="entry name" value="PABS"/>
</dbReference>
<evidence type="ECO:0000256" key="3">
    <source>
        <dbReference type="ARBA" id="ARBA00023115"/>
    </source>
</evidence>
<feature type="binding site" evidence="4">
    <location>
        <position position="361"/>
    </location>
    <ligand>
        <name>S-methyl-5'-thioadenosine</name>
        <dbReference type="ChEBI" id="CHEBI:17509"/>
    </ligand>
</feature>
<keyword evidence="3 4" id="KW-0620">Polyamine biosynthesis</keyword>
<dbReference type="PANTHER" id="PTHR11558">
    <property type="entry name" value="SPERMIDINE/SPERMINE SYNTHASE"/>
    <property type="match status" value="1"/>
</dbReference>
<evidence type="ECO:0000256" key="4">
    <source>
        <dbReference type="HAMAP-Rule" id="MF_00198"/>
    </source>
</evidence>
<dbReference type="HAMAP" id="MF_00198">
    <property type="entry name" value="Spermidine_synth"/>
    <property type="match status" value="1"/>
</dbReference>
<dbReference type="InterPro" id="IPR001045">
    <property type="entry name" value="Spermi_synthase"/>
</dbReference>
<dbReference type="Gene3D" id="3.40.50.150">
    <property type="entry name" value="Vaccinia Virus protein VP39"/>
    <property type="match status" value="1"/>
</dbReference>
<dbReference type="SUPFAM" id="SSF53335">
    <property type="entry name" value="S-adenosyl-L-methionine-dependent methyltransferases"/>
    <property type="match status" value="1"/>
</dbReference>
<dbReference type="AlphaFoldDB" id="A0A523UQ21"/>
<keyword evidence="4" id="KW-0812">Transmembrane</keyword>
<dbReference type="GO" id="GO:0004766">
    <property type="term" value="F:spermidine synthase activity"/>
    <property type="evidence" value="ECO:0007669"/>
    <property type="project" value="UniProtKB-UniRule"/>
</dbReference>
<feature type="transmembrane region" description="Helical" evidence="4">
    <location>
        <begin position="142"/>
        <end position="163"/>
    </location>
</feature>
<gene>
    <name evidence="4" type="primary">speE</name>
    <name evidence="7" type="ORF">E3J59_05125</name>
</gene>
<reference evidence="7 8" key="1">
    <citation type="submission" date="2019-03" db="EMBL/GenBank/DDBJ databases">
        <title>Metabolic potential of uncultured bacteria and archaea associated with petroleum seepage in deep-sea sediments.</title>
        <authorList>
            <person name="Dong X."/>
            <person name="Hubert C."/>
        </authorList>
    </citation>
    <scope>NUCLEOTIDE SEQUENCE [LARGE SCALE GENOMIC DNA]</scope>
    <source>
        <strain evidence="7">E29_bin78</strain>
    </source>
</reference>
<feature type="transmembrane region" description="Helical" evidence="4">
    <location>
        <begin position="103"/>
        <end position="122"/>
    </location>
</feature>
<comment type="function">
    <text evidence="4">Catalyzes the irreversible transfer of a propylamine group from the amino donor S-adenosylmethioninamine (decarboxy-AdoMet) to putrescine (1,4-diaminobutane) to yield spermidine.</text>
</comment>
<dbReference type="Proteomes" id="UP000320679">
    <property type="component" value="Unassembled WGS sequence"/>
</dbReference>
<feature type="domain" description="PABS" evidence="6">
    <location>
        <begin position="262"/>
        <end position="497"/>
    </location>
</feature>
<dbReference type="Pfam" id="PF01564">
    <property type="entry name" value="Spermine_synth"/>
    <property type="match status" value="1"/>
</dbReference>
<dbReference type="CDD" id="cd02440">
    <property type="entry name" value="AdoMet_MTases"/>
    <property type="match status" value="1"/>
</dbReference>
<feature type="transmembrane region" description="Helical" evidence="4">
    <location>
        <begin position="39"/>
        <end position="58"/>
    </location>
</feature>
<comment type="pathway">
    <text evidence="4">Amine and polyamine biosynthesis; spermidine biosynthesis; spermidine from putrescine: step 1/1.</text>
</comment>
<accession>A0A523UQ21</accession>
<protein>
    <recommendedName>
        <fullName evidence="4">Polyamine aminopropyltransferase</fullName>
    </recommendedName>
    <alternativeName>
        <fullName evidence="4">Putrescine aminopropyltransferase</fullName>
        <shortName evidence="4">PAPT</shortName>
    </alternativeName>
    <alternativeName>
        <fullName evidence="4">Spermidine synthase</fullName>
        <shortName evidence="4">SPDS</shortName>
        <shortName evidence="4">SPDSY</shortName>
        <ecNumber evidence="4">2.5.1.16</ecNumber>
    </alternativeName>
</protein>
<comment type="caution">
    <text evidence="4">Lacks the conserved Asp active site.</text>
</comment>
<dbReference type="GO" id="GO:0008295">
    <property type="term" value="P:spermidine biosynthetic process"/>
    <property type="evidence" value="ECO:0007669"/>
    <property type="project" value="UniProtKB-UniRule"/>
</dbReference>
<evidence type="ECO:0000313" key="7">
    <source>
        <dbReference type="EMBL" id="TET44401.1"/>
    </source>
</evidence>
<feature type="transmembrane region" description="Helical" evidence="4">
    <location>
        <begin position="643"/>
        <end position="665"/>
    </location>
</feature>
<dbReference type="UniPathway" id="UPA00248">
    <property type="reaction ID" value="UER00314"/>
</dbReference>
<keyword evidence="2 4" id="KW-0808">Transferase</keyword>
<keyword evidence="4" id="KW-0472">Membrane</keyword>
<feature type="transmembrane region" description="Helical" evidence="4">
    <location>
        <begin position="677"/>
        <end position="702"/>
    </location>
</feature>
<dbReference type="PROSITE" id="PS51006">
    <property type="entry name" value="PABS_2"/>
    <property type="match status" value="1"/>
</dbReference>
<dbReference type="GO" id="GO:0005886">
    <property type="term" value="C:plasma membrane"/>
    <property type="evidence" value="ECO:0007669"/>
    <property type="project" value="UniProtKB-SubCell"/>
</dbReference>
<keyword evidence="4" id="KW-0745">Spermidine biosynthesis</keyword>
<feature type="transmembrane region" description="Helical" evidence="4">
    <location>
        <begin position="748"/>
        <end position="769"/>
    </location>
</feature>
<feature type="transmembrane region" description="Helical" evidence="4">
    <location>
        <begin position="70"/>
        <end position="91"/>
    </location>
</feature>
<evidence type="ECO:0000313" key="8">
    <source>
        <dbReference type="Proteomes" id="UP000320679"/>
    </source>
</evidence>
<proteinExistence type="inferred from homology"/>
<feature type="transmembrane region" description="Helical" evidence="4">
    <location>
        <begin position="240"/>
        <end position="261"/>
    </location>
</feature>
<feature type="transmembrane region" description="Helical" evidence="4">
    <location>
        <begin position="208"/>
        <end position="228"/>
    </location>
</feature>
<comment type="similarity">
    <text evidence="1 4">Belongs to the spermidine/spermine synthase family.</text>
</comment>
<dbReference type="SUPFAM" id="SSF103473">
    <property type="entry name" value="MFS general substrate transporter"/>
    <property type="match status" value="1"/>
</dbReference>
<evidence type="ECO:0000256" key="1">
    <source>
        <dbReference type="ARBA" id="ARBA00007867"/>
    </source>
</evidence>
<feature type="binding site" evidence="4">
    <location>
        <begin position="393"/>
        <end position="394"/>
    </location>
    <ligand>
        <name>S-methyl-5'-thioadenosine</name>
        <dbReference type="ChEBI" id="CHEBI:17509"/>
    </ligand>
</feature>
<feature type="transmembrane region" description="Helical" evidence="4">
    <location>
        <begin position="617"/>
        <end position="637"/>
    </location>
</feature>
<comment type="subcellular location">
    <subcellularLocation>
        <location evidence="4">Cell membrane</location>
        <topology evidence="4">Multi-pass membrane protein</topology>
    </subcellularLocation>
</comment>
<dbReference type="EC" id="2.5.1.16" evidence="4"/>
<keyword evidence="4" id="KW-1133">Transmembrane helix</keyword>
<evidence type="ECO:0000256" key="5">
    <source>
        <dbReference type="PROSITE-ProRule" id="PRU00354"/>
    </source>
</evidence>
<feature type="transmembrane region" description="Helical" evidence="4">
    <location>
        <begin position="708"/>
        <end position="727"/>
    </location>
</feature>
<dbReference type="InterPro" id="IPR036259">
    <property type="entry name" value="MFS_trans_sf"/>
</dbReference>
<feature type="transmembrane region" description="Helical" evidence="4">
    <location>
        <begin position="586"/>
        <end position="605"/>
    </location>
</feature>
<comment type="catalytic activity">
    <reaction evidence="4">
        <text>S-adenosyl 3-(methylsulfanyl)propylamine + putrescine = S-methyl-5'-thioadenosine + spermidine + H(+)</text>
        <dbReference type="Rhea" id="RHEA:12721"/>
        <dbReference type="ChEBI" id="CHEBI:15378"/>
        <dbReference type="ChEBI" id="CHEBI:17509"/>
        <dbReference type="ChEBI" id="CHEBI:57443"/>
        <dbReference type="ChEBI" id="CHEBI:57834"/>
        <dbReference type="ChEBI" id="CHEBI:326268"/>
        <dbReference type="EC" id="2.5.1.16"/>
    </reaction>
</comment>
<sequence length="801" mass="89732">MWAGNSRHLELVMHKNKDEETLSPLPRPVRHILFIRRRFLSAVLTLGFSGMVAQVLLLREILVIFHGNELSIGIILGNWLVLEAIGSFFLGKQIEKIRLKIETFVAVQLLVSAFFPLMIYLTRIFKGVLGIPVGEGLGLLPILYSSFIILLPVSLLHGAAFTFACKIYSEITQKRAASIGRVYVYETLGVLIGGVAFTYLFIPHFHSFQISLGLGLLNSIVCLGLLGTFWQRGKASFKKFLGAVSAISLGIFLLSLITPAADKLHHLSIGEQWKVGKVEHYQNSIYGNIVVVKKDEQYTFFFDGIPIITTPLPDVTHIEDLVHLSLLSHPEPREILVISGGAGGVINEILKHKIKRVDYAELDPALIEAVQKFPTPLTEAELSHPQVNIKYIDGRYFVKKTDHKYDIVLIGISELSNLQVNRLATQEFFMMVRDILKEKGILVISLPGSLTYLNEELINLNLCLLNTLKSVYPWVKIIPGDSNLFLASNFSQVFQADSSLLIKRLEERELQTFSLTPHYIQYRLDSRRLDWFLNSLASGRETTANNETKINKDFHPLGTFYSLAFWNALFSPWGQKLFRWFERMTLRFFFIALSIFALLFLLLGYKNVRLRKATIPFVIVSTGFAGMMFSLILIFAFQALYGYLYYWIGLLIAIFMAGTGVGGLLMTRSLEKVKKDLFYLSKLEISIIALSLFLPVILLGPAASFGEFFFPIIFITLCFISGFLIGAEFPLANKICLKTSPNLSGTAGMLYAGDLVGGWVGGLIGGVGLLLTLGLWKTCLIIAYLKIISLIILLALGKRCK</sequence>
<dbReference type="PANTHER" id="PTHR11558:SF11">
    <property type="entry name" value="SPERMIDINE SYNTHASE"/>
    <property type="match status" value="1"/>
</dbReference>
<evidence type="ECO:0000256" key="2">
    <source>
        <dbReference type="ARBA" id="ARBA00022679"/>
    </source>
</evidence>
<feature type="transmembrane region" description="Helical" evidence="4">
    <location>
        <begin position="183"/>
        <end position="202"/>
    </location>
</feature>
<name>A0A523UQ21_UNCAE</name>
<dbReference type="EMBL" id="SOJK01000220">
    <property type="protein sequence ID" value="TET44401.1"/>
    <property type="molecule type" value="Genomic_DNA"/>
</dbReference>
<organism evidence="7 8">
    <name type="scientific">Aerophobetes bacterium</name>
    <dbReference type="NCBI Taxonomy" id="2030807"/>
    <lineage>
        <taxon>Bacteria</taxon>
        <taxon>Candidatus Aerophobota</taxon>
    </lineage>
</organism>
<evidence type="ECO:0000259" key="6">
    <source>
        <dbReference type="PROSITE" id="PS51006"/>
    </source>
</evidence>
<keyword evidence="4" id="KW-1003">Cell membrane</keyword>